<dbReference type="AlphaFoldDB" id="A0A9Q1J379"/>
<organism evidence="1 2">
    <name type="scientific">Synaphobranchus kaupii</name>
    <name type="common">Kaup's arrowtooth eel</name>
    <dbReference type="NCBI Taxonomy" id="118154"/>
    <lineage>
        <taxon>Eukaryota</taxon>
        <taxon>Metazoa</taxon>
        <taxon>Chordata</taxon>
        <taxon>Craniata</taxon>
        <taxon>Vertebrata</taxon>
        <taxon>Euteleostomi</taxon>
        <taxon>Actinopterygii</taxon>
        <taxon>Neopterygii</taxon>
        <taxon>Teleostei</taxon>
        <taxon>Anguilliformes</taxon>
        <taxon>Synaphobranchidae</taxon>
        <taxon>Synaphobranchus</taxon>
    </lineage>
</organism>
<evidence type="ECO:0000313" key="1">
    <source>
        <dbReference type="EMBL" id="KAJ8364025.1"/>
    </source>
</evidence>
<sequence length="139" mass="15365">MRSGVFTRHLIAASAARIRRSPIRRFKRVPIWRRQASSWGFGVGGEEGVRGGTPSALQTVAGAREEKAVRKLCGTDARISPHSSPPSCFARLWEVVEGPPGTAMSSAHYASFRPLVLRRDGVRDRAGRAEREGVMRRRN</sequence>
<accession>A0A9Q1J379</accession>
<dbReference type="EMBL" id="JAINUF010000004">
    <property type="protein sequence ID" value="KAJ8364025.1"/>
    <property type="molecule type" value="Genomic_DNA"/>
</dbReference>
<proteinExistence type="predicted"/>
<protein>
    <submittedName>
        <fullName evidence="1">Uncharacterized protein</fullName>
    </submittedName>
</protein>
<dbReference type="Proteomes" id="UP001152622">
    <property type="component" value="Chromosome 4"/>
</dbReference>
<gene>
    <name evidence="1" type="ORF">SKAU_G00128560</name>
</gene>
<keyword evidence="2" id="KW-1185">Reference proteome</keyword>
<name>A0A9Q1J379_SYNKA</name>
<reference evidence="1" key="1">
    <citation type="journal article" date="2023" name="Science">
        <title>Genome structures resolve the early diversification of teleost fishes.</title>
        <authorList>
            <person name="Parey E."/>
            <person name="Louis A."/>
            <person name="Montfort J."/>
            <person name="Bouchez O."/>
            <person name="Roques C."/>
            <person name="Iampietro C."/>
            <person name="Lluch J."/>
            <person name="Castinel A."/>
            <person name="Donnadieu C."/>
            <person name="Desvignes T."/>
            <person name="Floi Bucao C."/>
            <person name="Jouanno E."/>
            <person name="Wen M."/>
            <person name="Mejri S."/>
            <person name="Dirks R."/>
            <person name="Jansen H."/>
            <person name="Henkel C."/>
            <person name="Chen W.J."/>
            <person name="Zahm M."/>
            <person name="Cabau C."/>
            <person name="Klopp C."/>
            <person name="Thompson A.W."/>
            <person name="Robinson-Rechavi M."/>
            <person name="Braasch I."/>
            <person name="Lecointre G."/>
            <person name="Bobe J."/>
            <person name="Postlethwait J.H."/>
            <person name="Berthelot C."/>
            <person name="Roest Crollius H."/>
            <person name="Guiguen Y."/>
        </authorList>
    </citation>
    <scope>NUCLEOTIDE SEQUENCE</scope>
    <source>
        <strain evidence="1">WJC10195</strain>
    </source>
</reference>
<evidence type="ECO:0000313" key="2">
    <source>
        <dbReference type="Proteomes" id="UP001152622"/>
    </source>
</evidence>
<comment type="caution">
    <text evidence="1">The sequence shown here is derived from an EMBL/GenBank/DDBJ whole genome shotgun (WGS) entry which is preliminary data.</text>
</comment>